<dbReference type="Gene3D" id="3.30.70.1820">
    <property type="entry name" value="L1 transposable element, RRM domain"/>
    <property type="match status" value="1"/>
</dbReference>
<dbReference type="PANTHER" id="PTHR37445">
    <property type="entry name" value="PROTEIN CBG24663"/>
    <property type="match status" value="1"/>
</dbReference>
<organism evidence="3">
    <name type="scientific">Triatoma infestans</name>
    <name type="common">Assassin bug</name>
    <dbReference type="NCBI Taxonomy" id="30076"/>
    <lineage>
        <taxon>Eukaryota</taxon>
        <taxon>Metazoa</taxon>
        <taxon>Ecdysozoa</taxon>
        <taxon>Arthropoda</taxon>
        <taxon>Hexapoda</taxon>
        <taxon>Insecta</taxon>
        <taxon>Pterygota</taxon>
        <taxon>Neoptera</taxon>
        <taxon>Paraneoptera</taxon>
        <taxon>Hemiptera</taxon>
        <taxon>Heteroptera</taxon>
        <taxon>Panheteroptera</taxon>
        <taxon>Cimicomorpha</taxon>
        <taxon>Reduviidae</taxon>
        <taxon>Triatominae</taxon>
        <taxon>Triatoma</taxon>
    </lineage>
</organism>
<keyword evidence="3" id="KW-0378">Hydrolase</keyword>
<feature type="region of interest" description="Disordered" evidence="2">
    <location>
        <begin position="217"/>
        <end position="237"/>
    </location>
</feature>
<keyword evidence="1" id="KW-0175">Coiled coil</keyword>
<feature type="region of interest" description="Disordered" evidence="2">
    <location>
        <begin position="249"/>
        <end position="276"/>
    </location>
</feature>
<evidence type="ECO:0000313" key="3">
    <source>
        <dbReference type="EMBL" id="JAC13608.1"/>
    </source>
</evidence>
<keyword evidence="3" id="KW-0255">Endonuclease</keyword>
<proteinExistence type="evidence at transcript level"/>
<feature type="compositionally biased region" description="Basic residues" evidence="2">
    <location>
        <begin position="266"/>
        <end position="276"/>
    </location>
</feature>
<dbReference type="GO" id="GO:0003964">
    <property type="term" value="F:RNA-directed DNA polymerase activity"/>
    <property type="evidence" value="ECO:0007669"/>
    <property type="project" value="UniProtKB-KW"/>
</dbReference>
<feature type="compositionally biased region" description="Basic residues" evidence="2">
    <location>
        <begin position="223"/>
        <end position="235"/>
    </location>
</feature>
<sequence length="276" mass="31862">LDKSVKNSNDKFLSEVKNTVSSMSSKLYNLEERIQILENKNDGLKMGDNSSNSEPWRRKNLIIYNLRENENETTPQLEVSVMSIIKDKLFTDITIKEIDWIKRIGRKETEAGIRPVLVKLNSFRTKVEILRNCYKLKGLNISISEDFPLPIRQVRKELIMFRKRALESKKKAFLKYDKLIVDGQSYTLNQLKLLQADKSSECSSSDELGTSVVDEAMQTRSISKSRQHRSKKKKSSIQWIRGEKKYLKTQSGTSSFEGSGIEKQNAKRKKVFTSPE</sequence>
<feature type="non-terminal residue" evidence="3">
    <location>
        <position position="1"/>
    </location>
</feature>
<keyword evidence="3" id="KW-0808">Transferase</keyword>
<keyword evidence="3" id="KW-0548">Nucleotidyltransferase</keyword>
<dbReference type="PANTHER" id="PTHR37445:SF3">
    <property type="entry name" value="ZINC FINGER PHD-TYPE DOMAIN-CONTAINING PROTEIN"/>
    <property type="match status" value="1"/>
</dbReference>
<keyword evidence="3" id="KW-0695">RNA-directed DNA polymerase</keyword>
<feature type="coiled-coil region" evidence="1">
    <location>
        <begin position="20"/>
        <end position="47"/>
    </location>
</feature>
<dbReference type="AlphaFoldDB" id="A0A023EWU1"/>
<name>A0A023EWU1_TRIIF</name>
<protein>
    <submittedName>
        <fullName evidence="3">Putative endonuclease-reverse transcriptase</fullName>
    </submittedName>
</protein>
<evidence type="ECO:0000256" key="2">
    <source>
        <dbReference type="SAM" id="MobiDB-lite"/>
    </source>
</evidence>
<reference evidence="3" key="1">
    <citation type="journal article" date="2014" name="PLoS Negl. Trop. Dis.">
        <title>An updated insight into the Sialotranscriptome of Triatoma infestans: developmental stage and geographic variations.</title>
        <authorList>
            <person name="Schwarz A."/>
            <person name="Medrano-Mercado N."/>
            <person name="Schaub G.A."/>
            <person name="Struchiner C.J."/>
            <person name="Bargues M.D."/>
            <person name="Levy M.Z."/>
            <person name="Ribeiro J.M."/>
        </authorList>
    </citation>
    <scope>NUCLEOTIDE SEQUENCE</scope>
    <source>
        <strain evidence="3">Chile</strain>
        <tissue evidence="3">Salivary glands</tissue>
    </source>
</reference>
<dbReference type="GO" id="GO:0004519">
    <property type="term" value="F:endonuclease activity"/>
    <property type="evidence" value="ECO:0007669"/>
    <property type="project" value="UniProtKB-KW"/>
</dbReference>
<accession>A0A023EWU1</accession>
<evidence type="ECO:0000256" key="1">
    <source>
        <dbReference type="SAM" id="Coils"/>
    </source>
</evidence>
<keyword evidence="3" id="KW-0540">Nuclease</keyword>
<dbReference type="EMBL" id="GBBI01005104">
    <property type="protein sequence ID" value="JAC13608.1"/>
    <property type="molecule type" value="mRNA"/>
</dbReference>